<feature type="region of interest" description="Disordered" evidence="1">
    <location>
        <begin position="110"/>
        <end position="135"/>
    </location>
</feature>
<organism evidence="2">
    <name type="scientific">Pectinophora gossypiella</name>
    <name type="common">Cotton pink bollworm</name>
    <name type="synonym">Depressaria gossypiella</name>
    <dbReference type="NCBI Taxonomy" id="13191"/>
    <lineage>
        <taxon>Eukaryota</taxon>
        <taxon>Metazoa</taxon>
        <taxon>Ecdysozoa</taxon>
        <taxon>Arthropoda</taxon>
        <taxon>Hexapoda</taxon>
        <taxon>Insecta</taxon>
        <taxon>Pterygota</taxon>
        <taxon>Neoptera</taxon>
        <taxon>Endopterygota</taxon>
        <taxon>Lepidoptera</taxon>
        <taxon>Glossata</taxon>
        <taxon>Ditrysia</taxon>
        <taxon>Gelechioidea</taxon>
        <taxon>Gelechiidae</taxon>
        <taxon>Apatetrinae</taxon>
        <taxon>Pectinophora</taxon>
    </lineage>
</organism>
<reference evidence="2" key="1">
    <citation type="submission" date="2015-09" db="EMBL/GenBank/DDBJ databases">
        <title>De novo assembly of Pectinophora gossypiella (Pink Bollworm) gut transcriptome.</title>
        <authorList>
            <person name="Tassone E.E."/>
        </authorList>
    </citation>
    <scope>NUCLEOTIDE SEQUENCE</scope>
</reference>
<gene>
    <name evidence="2" type="ORF">g.19599</name>
</gene>
<accession>A0A1E1WKJ9</accession>
<feature type="non-terminal residue" evidence="2">
    <location>
        <position position="1"/>
    </location>
</feature>
<dbReference type="AlphaFoldDB" id="A0A1E1WKJ9"/>
<name>A0A1E1WKJ9_PECGO</name>
<feature type="non-terminal residue" evidence="2">
    <location>
        <position position="135"/>
    </location>
</feature>
<evidence type="ECO:0000256" key="1">
    <source>
        <dbReference type="SAM" id="MobiDB-lite"/>
    </source>
</evidence>
<sequence length="135" mass="15399">FFENMYRNVYFIGNHMFTEYRLRHTYVLYVRSPIKVPKGRSRRYRPGSDVHIFNFSYLSNNQEYKSRISYKSIIRVSLVVSDSAGAPGAGREGRGRVRRLVISVGLGPGGGARGGVKQMYGPREPRASVSRGRHR</sequence>
<protein>
    <submittedName>
        <fullName evidence="2">Uncharacterized protein</fullName>
    </submittedName>
</protein>
<dbReference type="EMBL" id="GDQN01003532">
    <property type="protein sequence ID" value="JAT87522.1"/>
    <property type="molecule type" value="Transcribed_RNA"/>
</dbReference>
<evidence type="ECO:0000313" key="2">
    <source>
        <dbReference type="EMBL" id="JAT87522.1"/>
    </source>
</evidence>
<proteinExistence type="predicted"/>